<accession>A0A9E7JF88</accession>
<dbReference type="OrthoDB" id="550575at2759"/>
<reference evidence="1" key="1">
    <citation type="submission" date="2022-05" db="EMBL/GenBank/DDBJ databases">
        <title>The Musa troglodytarum L. genome provides insights into the mechanism of non-climacteric behaviour and enrichment of carotenoids.</title>
        <authorList>
            <person name="Wang J."/>
        </authorList>
    </citation>
    <scope>NUCLEOTIDE SEQUENCE</scope>
    <source>
        <tissue evidence="1">Leaf</tissue>
    </source>
</reference>
<keyword evidence="2" id="KW-1185">Reference proteome</keyword>
<evidence type="ECO:0000313" key="1">
    <source>
        <dbReference type="EMBL" id="URD78943.1"/>
    </source>
</evidence>
<gene>
    <name evidence="1" type="ORF">MUK42_00384</name>
</gene>
<name>A0A9E7JF88_9LILI</name>
<evidence type="ECO:0000313" key="2">
    <source>
        <dbReference type="Proteomes" id="UP001055439"/>
    </source>
</evidence>
<dbReference type="AlphaFoldDB" id="A0A9E7JF88"/>
<dbReference type="EMBL" id="CP097503">
    <property type="protein sequence ID" value="URD78943.1"/>
    <property type="molecule type" value="Genomic_DNA"/>
</dbReference>
<sequence length="106" mass="12029">MVCMNDALTDDELRAVLTRLQKEEERDLFGLVCKRCLRLQSSESRRLRARTGPVMRRRMADRSFYPGVTDSDFAVVAVGFRKFRVIDLQNCKGDTDVGITTLGNGL</sequence>
<proteinExistence type="predicted"/>
<dbReference type="Proteomes" id="UP001055439">
    <property type="component" value="Chromosome 10"/>
</dbReference>
<organism evidence="1 2">
    <name type="scientific">Musa troglodytarum</name>
    <name type="common">fe'i banana</name>
    <dbReference type="NCBI Taxonomy" id="320322"/>
    <lineage>
        <taxon>Eukaryota</taxon>
        <taxon>Viridiplantae</taxon>
        <taxon>Streptophyta</taxon>
        <taxon>Embryophyta</taxon>
        <taxon>Tracheophyta</taxon>
        <taxon>Spermatophyta</taxon>
        <taxon>Magnoliopsida</taxon>
        <taxon>Liliopsida</taxon>
        <taxon>Zingiberales</taxon>
        <taxon>Musaceae</taxon>
        <taxon>Musa</taxon>
    </lineage>
</organism>
<protein>
    <submittedName>
        <fullName evidence="1">F-box LRR-repeat protein</fullName>
    </submittedName>
</protein>